<organism evidence="2 3">
    <name type="scientific">Aquicella siphonis</name>
    <dbReference type="NCBI Taxonomy" id="254247"/>
    <lineage>
        <taxon>Bacteria</taxon>
        <taxon>Pseudomonadati</taxon>
        <taxon>Pseudomonadota</taxon>
        <taxon>Gammaproteobacteria</taxon>
        <taxon>Legionellales</taxon>
        <taxon>Coxiellaceae</taxon>
        <taxon>Aquicella</taxon>
    </lineage>
</organism>
<keyword evidence="3" id="KW-1185">Reference proteome</keyword>
<feature type="region of interest" description="Disordered" evidence="1">
    <location>
        <begin position="865"/>
        <end position="884"/>
    </location>
</feature>
<evidence type="ECO:0000313" key="3">
    <source>
        <dbReference type="Proteomes" id="UP000324194"/>
    </source>
</evidence>
<accession>A0A5E4PM13</accession>
<evidence type="ECO:0000313" key="2">
    <source>
        <dbReference type="EMBL" id="VVC77256.1"/>
    </source>
</evidence>
<protein>
    <submittedName>
        <fullName evidence="2">Uncharacterized protein</fullName>
    </submittedName>
</protein>
<dbReference type="EMBL" id="LR699120">
    <property type="protein sequence ID" value="VVC77256.1"/>
    <property type="molecule type" value="Genomic_DNA"/>
</dbReference>
<dbReference type="Proteomes" id="UP000324194">
    <property type="component" value="Chromosome 2"/>
</dbReference>
<evidence type="ECO:0000256" key="1">
    <source>
        <dbReference type="SAM" id="MobiDB-lite"/>
    </source>
</evidence>
<name>A0A5E4PM13_9COXI</name>
<dbReference type="AlphaFoldDB" id="A0A5E4PM13"/>
<sequence length="884" mass="100557">MSLSRIVLSLPKIELSKDEKNIFRKIRNEIRSQIQNDKDTPAFHAALRKALSAKDIGIADKKVRAILDLLDKMDAVFIWYKQLNAAWADVTGENLVSSEERIPILGAYFAKQLDNDRRTNAIKDIEEYFDIVDFIYESFPVIPTILGDFESGLQVAQRISGGDVSDIKDNHIEAATHVIEIETTKSQDIKALCDAHLIEIQERIEAAFKKNRRLYSYYYESSRRTNPPTELIESHYRLPSGAFVTVHAYEMQTFVNENPELKRLLEQHKALKAMRDDFDNTQFNNYRKKWGKEDLLFIKNMQSIISSSKKPMGLLEPILYDILAQNTNFSTEEQAEISKLSQEAQPQNYDGFVNLLIDKLKNGKLIALKSEKIPRVLSYIKLLDRLIYFIIYNIQAVWRSALKEIMNESGKKGEPPAIPADDVMPISILLLNQYRHLLPALEPALDTLYSLASNTHPGGGASYALLTLLQALTYNKNNEISINELSDKDPERKLKIERTIEKINQISSDEVIEKGKGVTAKMEELEEITSEEKGILDKGFQTLFSKSASSEEKILYSLLGPRIRETNILNSACTEYKQALASSLREFINKNYVDLFISYYNNPWIKDPLQEIMNDLKNESSPISIAVNEDPALKLHIDKYLAINALQSCLTNRDKDANSAFTAFANEFALHENVLYQSQDKASRTFLKALASTQIIDLINANKLNAGCDNFNEDTADFIKNYLERENPPLYVAYFNAPELDAPPKTKKSAVKDIISDLNTGKNLELTKFAAKHTEFRVNLEKFKSAAALQVKLENKDKNPSKALQKFQTEFPNHVKTLKKSEDNKTKKFFKVIATVFSLGIAYNALWNTKGDTFVEQTSALFSNSKKRKDVAPSNKSSKRLKLR</sequence>
<dbReference type="RefSeq" id="WP_148340683.1">
    <property type="nucleotide sequence ID" value="NZ_LR699120.1"/>
</dbReference>
<proteinExistence type="predicted"/>
<gene>
    <name evidence="2" type="ORF">AQUSIP_25830</name>
</gene>
<dbReference type="KEGG" id="asip:AQUSIP_25830"/>
<reference evidence="2 3" key="1">
    <citation type="submission" date="2019-08" db="EMBL/GenBank/DDBJ databases">
        <authorList>
            <person name="Guy L."/>
        </authorList>
    </citation>
    <scope>NUCLEOTIDE SEQUENCE [LARGE SCALE GENOMIC DNA]</scope>
    <source>
        <strain evidence="2 3">SGT-108</strain>
    </source>
</reference>